<protein>
    <submittedName>
        <fullName evidence="2">Uncharacterized protein</fullName>
    </submittedName>
</protein>
<feature type="region of interest" description="Disordered" evidence="1">
    <location>
        <begin position="113"/>
        <end position="151"/>
    </location>
</feature>
<dbReference type="OrthoDB" id="408631at2759"/>
<dbReference type="RefSeq" id="XP_007389430.1">
    <property type="nucleotide sequence ID" value="XM_007389368.1"/>
</dbReference>
<evidence type="ECO:0000313" key="2">
    <source>
        <dbReference type="EMBL" id="EIN03341.1"/>
    </source>
</evidence>
<accession>R7S271</accession>
<name>R7S271_PUNST</name>
<feature type="compositionally biased region" description="Basic and acidic residues" evidence="1">
    <location>
        <begin position="115"/>
        <end position="134"/>
    </location>
</feature>
<dbReference type="Proteomes" id="UP000054196">
    <property type="component" value="Unassembled WGS sequence"/>
</dbReference>
<dbReference type="InterPro" id="IPR029058">
    <property type="entry name" value="AB_hydrolase_fold"/>
</dbReference>
<proteinExistence type="predicted"/>
<dbReference type="EMBL" id="JH687625">
    <property type="protein sequence ID" value="EIN03341.1"/>
    <property type="molecule type" value="Genomic_DNA"/>
</dbReference>
<gene>
    <name evidence="2" type="ORF">PUNSTDRAFT_139643</name>
</gene>
<dbReference type="KEGG" id="psq:PUNSTDRAFT_139643"/>
<organism evidence="2 3">
    <name type="scientific">Punctularia strigosozonata (strain HHB-11173)</name>
    <name type="common">White-rot fungus</name>
    <dbReference type="NCBI Taxonomy" id="741275"/>
    <lineage>
        <taxon>Eukaryota</taxon>
        <taxon>Fungi</taxon>
        <taxon>Dikarya</taxon>
        <taxon>Basidiomycota</taxon>
        <taxon>Agaricomycotina</taxon>
        <taxon>Agaricomycetes</taxon>
        <taxon>Corticiales</taxon>
        <taxon>Punctulariaceae</taxon>
        <taxon>Punctularia</taxon>
    </lineage>
</organism>
<keyword evidence="3" id="KW-1185">Reference proteome</keyword>
<sequence>MPHDTGDGILSTGTQDKRALSIWSDIYMHAGRRLTAESAAAAYDVYSYYFVQVHDNSTVKYGVTHFQEVDFVFKNPLLTQNLLSTFPGDAEIMNLGPYSQGGRWCPTMAELSPSTKERGVQAPGKVHEDEDYRAEASLSSTPPRTNCKIEV</sequence>
<dbReference type="Gene3D" id="3.40.50.1820">
    <property type="entry name" value="alpha/beta hydrolase"/>
    <property type="match status" value="1"/>
</dbReference>
<reference evidence="3" key="1">
    <citation type="journal article" date="2012" name="Science">
        <title>The Paleozoic origin of enzymatic lignin decomposition reconstructed from 31 fungal genomes.</title>
        <authorList>
            <person name="Floudas D."/>
            <person name="Binder M."/>
            <person name="Riley R."/>
            <person name="Barry K."/>
            <person name="Blanchette R.A."/>
            <person name="Henrissat B."/>
            <person name="Martinez A.T."/>
            <person name="Otillar R."/>
            <person name="Spatafora J.W."/>
            <person name="Yadav J.S."/>
            <person name="Aerts A."/>
            <person name="Benoit I."/>
            <person name="Boyd A."/>
            <person name="Carlson A."/>
            <person name="Copeland A."/>
            <person name="Coutinho P.M."/>
            <person name="de Vries R.P."/>
            <person name="Ferreira P."/>
            <person name="Findley K."/>
            <person name="Foster B."/>
            <person name="Gaskell J."/>
            <person name="Glotzer D."/>
            <person name="Gorecki P."/>
            <person name="Heitman J."/>
            <person name="Hesse C."/>
            <person name="Hori C."/>
            <person name="Igarashi K."/>
            <person name="Jurgens J.A."/>
            <person name="Kallen N."/>
            <person name="Kersten P."/>
            <person name="Kohler A."/>
            <person name="Kuees U."/>
            <person name="Kumar T.K.A."/>
            <person name="Kuo A."/>
            <person name="LaButti K."/>
            <person name="Larrondo L.F."/>
            <person name="Lindquist E."/>
            <person name="Ling A."/>
            <person name="Lombard V."/>
            <person name="Lucas S."/>
            <person name="Lundell T."/>
            <person name="Martin R."/>
            <person name="McLaughlin D.J."/>
            <person name="Morgenstern I."/>
            <person name="Morin E."/>
            <person name="Murat C."/>
            <person name="Nagy L.G."/>
            <person name="Nolan M."/>
            <person name="Ohm R.A."/>
            <person name="Patyshakuliyeva A."/>
            <person name="Rokas A."/>
            <person name="Ruiz-Duenas F.J."/>
            <person name="Sabat G."/>
            <person name="Salamov A."/>
            <person name="Samejima M."/>
            <person name="Schmutz J."/>
            <person name="Slot J.C."/>
            <person name="St John F."/>
            <person name="Stenlid J."/>
            <person name="Sun H."/>
            <person name="Sun S."/>
            <person name="Syed K."/>
            <person name="Tsang A."/>
            <person name="Wiebenga A."/>
            <person name="Young D."/>
            <person name="Pisabarro A."/>
            <person name="Eastwood D.C."/>
            <person name="Martin F."/>
            <person name="Cullen D."/>
            <person name="Grigoriev I.V."/>
            <person name="Hibbett D.S."/>
        </authorList>
    </citation>
    <scope>NUCLEOTIDE SEQUENCE [LARGE SCALE GENOMIC DNA]</scope>
    <source>
        <strain evidence="3">HHB-11173 SS5</strain>
    </source>
</reference>
<evidence type="ECO:0000313" key="3">
    <source>
        <dbReference type="Proteomes" id="UP000054196"/>
    </source>
</evidence>
<evidence type="ECO:0000256" key="1">
    <source>
        <dbReference type="SAM" id="MobiDB-lite"/>
    </source>
</evidence>
<dbReference type="AlphaFoldDB" id="R7S271"/>
<dbReference type="GeneID" id="18880387"/>
<dbReference type="HOGENOM" id="CLU_1732404_0_0_1"/>
<dbReference type="SUPFAM" id="SSF53474">
    <property type="entry name" value="alpha/beta-Hydrolases"/>
    <property type="match status" value="1"/>
</dbReference>